<dbReference type="PANTHER" id="PTHR33744:SF15">
    <property type="entry name" value="CARBOHYDRATE DIACID REGULATOR"/>
    <property type="match status" value="1"/>
</dbReference>
<dbReference type="InterPro" id="IPR041522">
    <property type="entry name" value="CdaR_GGDEF"/>
</dbReference>
<comment type="similarity">
    <text evidence="1">Belongs to the CdaR family.</text>
</comment>
<dbReference type="Pfam" id="PF07905">
    <property type="entry name" value="PucR"/>
    <property type="match status" value="1"/>
</dbReference>
<dbReference type="InterPro" id="IPR042070">
    <property type="entry name" value="PucR_C-HTH_sf"/>
</dbReference>
<dbReference type="Pfam" id="PF17853">
    <property type="entry name" value="GGDEF_2"/>
    <property type="match status" value="1"/>
</dbReference>
<feature type="domain" description="Purine catabolism PurC-like" evidence="2">
    <location>
        <begin position="12"/>
        <end position="123"/>
    </location>
</feature>
<accession>A0A1M6BMJ8</accession>
<name>A0A1M6BMJ8_9FIRM</name>
<gene>
    <name evidence="5" type="ORF">SAMN02745751_00408</name>
</gene>
<dbReference type="AlphaFoldDB" id="A0A1M6BMJ8"/>
<proteinExistence type="inferred from homology"/>
<dbReference type="Pfam" id="PF13556">
    <property type="entry name" value="HTH_30"/>
    <property type="match status" value="1"/>
</dbReference>
<dbReference type="Gene3D" id="1.10.10.2840">
    <property type="entry name" value="PucR C-terminal helix-turn-helix domain"/>
    <property type="match status" value="1"/>
</dbReference>
<evidence type="ECO:0000259" key="3">
    <source>
        <dbReference type="Pfam" id="PF13556"/>
    </source>
</evidence>
<organism evidence="5 6">
    <name type="scientific">Dethiosulfatibacter aminovorans DSM 17477</name>
    <dbReference type="NCBI Taxonomy" id="1121476"/>
    <lineage>
        <taxon>Bacteria</taxon>
        <taxon>Bacillati</taxon>
        <taxon>Bacillota</taxon>
        <taxon>Tissierellia</taxon>
        <taxon>Dethiosulfatibacter</taxon>
    </lineage>
</organism>
<dbReference type="InterPro" id="IPR012914">
    <property type="entry name" value="PucR_dom"/>
</dbReference>
<dbReference type="EMBL" id="FQZL01000005">
    <property type="protein sequence ID" value="SHI49896.1"/>
    <property type="molecule type" value="Genomic_DNA"/>
</dbReference>
<dbReference type="InterPro" id="IPR051448">
    <property type="entry name" value="CdaR-like_regulators"/>
</dbReference>
<dbReference type="Proteomes" id="UP000184052">
    <property type="component" value="Unassembled WGS sequence"/>
</dbReference>
<sequence>MKIDELFALNKDFRKFEYICGVDGKDNEINNIEVTEVPEGVYWVKEGDLLVTTGYFFRNDEVAFENFIKMLIYHKAAGLAIKLGRYIDKIPQKIVQIAENNNFPIINVPFHMRYSSILWPVANKLVDTEKYSDYILKTYKKELKEEMKNNYNLDAITDLLSVYIGSTVSVFWENNKKQINTSDVLETRNIHRTLMDNYKTLFQTDKRYGHIEKEEGQYFFFKIEAVNQIVAYMGVFYPKTESISETDLELVEETIPFISIYLLSNSHHNLSHYKSLNEFYQCLIEGDYSNNERKLREEAAYFDMEFNKSRYVWIVQMPEISVDNYRRFVNIATSHLDLSTKEYYLIEKSKRLIFITSTNAEQFNERYIIEFYSELIKRIEYSFKGLSYFIGISKVCNVLKYLNYAHDEAVFAYKLGSKIHPERKIYYYDDYIVYHLLHEVSDHPALSKIYKNTVERIIRYDAENNTDFFDTLSSLIENDFNINQTANALFVHRNTLYKRMNKIDNLLDLNLEKSESRLLLQLAFKLKDLQN</sequence>
<dbReference type="STRING" id="1121476.SAMN02745751_00408"/>
<evidence type="ECO:0000313" key="5">
    <source>
        <dbReference type="EMBL" id="SHI49896.1"/>
    </source>
</evidence>
<evidence type="ECO:0000259" key="4">
    <source>
        <dbReference type="Pfam" id="PF17853"/>
    </source>
</evidence>
<evidence type="ECO:0000256" key="1">
    <source>
        <dbReference type="ARBA" id="ARBA00006754"/>
    </source>
</evidence>
<dbReference type="PANTHER" id="PTHR33744">
    <property type="entry name" value="CARBOHYDRATE DIACID REGULATOR"/>
    <property type="match status" value="1"/>
</dbReference>
<protein>
    <submittedName>
        <fullName evidence="5">PucR C-terminal helix-turn-helix domain-containing protein</fullName>
    </submittedName>
</protein>
<feature type="domain" description="PucR C-terminal helix-turn-helix" evidence="3">
    <location>
        <begin position="470"/>
        <end position="525"/>
    </location>
</feature>
<evidence type="ECO:0000259" key="2">
    <source>
        <dbReference type="Pfam" id="PF07905"/>
    </source>
</evidence>
<feature type="domain" description="CdaR GGDEF-like" evidence="4">
    <location>
        <begin position="290"/>
        <end position="413"/>
    </location>
</feature>
<evidence type="ECO:0000313" key="6">
    <source>
        <dbReference type="Proteomes" id="UP000184052"/>
    </source>
</evidence>
<dbReference type="OrthoDB" id="1704333at2"/>
<dbReference type="InterPro" id="IPR025736">
    <property type="entry name" value="PucR_C-HTH_dom"/>
</dbReference>
<dbReference type="RefSeq" id="WP_073046371.1">
    <property type="nucleotide sequence ID" value="NZ_FQZL01000005.1"/>
</dbReference>
<reference evidence="5 6" key="1">
    <citation type="submission" date="2016-11" db="EMBL/GenBank/DDBJ databases">
        <authorList>
            <person name="Jaros S."/>
            <person name="Januszkiewicz K."/>
            <person name="Wedrychowicz H."/>
        </authorList>
    </citation>
    <scope>NUCLEOTIDE SEQUENCE [LARGE SCALE GENOMIC DNA]</scope>
    <source>
        <strain evidence="5 6">DSM 17477</strain>
    </source>
</reference>
<keyword evidence="6" id="KW-1185">Reference proteome</keyword>